<protein>
    <recommendedName>
        <fullName evidence="7">Fructose-1,6-bisphosphatase class 1</fullName>
        <shortName evidence="7">FBPase class 1</shortName>
        <ecNumber evidence="7">3.1.3.11</ecNumber>
    </recommendedName>
    <alternativeName>
        <fullName evidence="7">D-fructose-1,6-bisphosphate 1-phosphohydrolase class 1</fullName>
    </alternativeName>
</protein>
<comment type="caution">
    <text evidence="11">The sequence shown here is derived from an EMBL/GenBank/DDBJ whole genome shotgun (WGS) entry which is preliminary data.</text>
</comment>
<dbReference type="OrthoDB" id="9806756at2"/>
<dbReference type="HAMAP" id="MF_01855">
    <property type="entry name" value="FBPase_class1"/>
    <property type="match status" value="1"/>
</dbReference>
<dbReference type="InterPro" id="IPR028343">
    <property type="entry name" value="FBPtase"/>
</dbReference>
<comment type="subunit">
    <text evidence="7">Homotetramer.</text>
</comment>
<dbReference type="GO" id="GO:0006000">
    <property type="term" value="P:fructose metabolic process"/>
    <property type="evidence" value="ECO:0007669"/>
    <property type="project" value="TreeGrafter"/>
</dbReference>
<dbReference type="NCBIfam" id="NF006780">
    <property type="entry name" value="PRK09293.1-4"/>
    <property type="match status" value="1"/>
</dbReference>
<dbReference type="GO" id="GO:0005829">
    <property type="term" value="C:cytosol"/>
    <property type="evidence" value="ECO:0007669"/>
    <property type="project" value="TreeGrafter"/>
</dbReference>
<dbReference type="EMBL" id="PVUF01000016">
    <property type="protein sequence ID" value="PRZ45294.1"/>
    <property type="molecule type" value="Genomic_DNA"/>
</dbReference>
<dbReference type="InterPro" id="IPR044015">
    <property type="entry name" value="FBPase_C_dom"/>
</dbReference>
<accession>A0A2T1A9T0</accession>
<keyword evidence="3 7" id="KW-0963">Cytoplasm</keyword>
<dbReference type="InterPro" id="IPR000146">
    <property type="entry name" value="FBPase_class-1"/>
</dbReference>
<dbReference type="GO" id="GO:0042132">
    <property type="term" value="F:fructose 1,6-bisphosphate 1-phosphatase activity"/>
    <property type="evidence" value="ECO:0007669"/>
    <property type="project" value="UniProtKB-UniRule"/>
</dbReference>
<keyword evidence="7" id="KW-0479">Metal-binding</keyword>
<dbReference type="PIRSF" id="PIRSF000904">
    <property type="entry name" value="FBPtase_SBPase"/>
    <property type="match status" value="1"/>
</dbReference>
<feature type="binding site" evidence="7">
    <location>
        <position position="121"/>
    </location>
    <ligand>
        <name>Mg(2+)</name>
        <dbReference type="ChEBI" id="CHEBI:18420"/>
        <label>1</label>
    </ligand>
</feature>
<comment type="caution">
    <text evidence="7">Lacks conserved residue(s) required for the propagation of feature annotation.</text>
</comment>
<evidence type="ECO:0000256" key="5">
    <source>
        <dbReference type="ARBA" id="ARBA00023277"/>
    </source>
</evidence>
<dbReference type="GO" id="GO:0000287">
    <property type="term" value="F:magnesium ion binding"/>
    <property type="evidence" value="ECO:0007669"/>
    <property type="project" value="UniProtKB-UniRule"/>
</dbReference>
<feature type="binding site" evidence="7">
    <location>
        <position position="121"/>
    </location>
    <ligand>
        <name>Mg(2+)</name>
        <dbReference type="ChEBI" id="CHEBI:18420"/>
        <label>2</label>
    </ligand>
</feature>
<proteinExistence type="inferred from homology"/>
<dbReference type="InterPro" id="IPR033391">
    <property type="entry name" value="FBPase_N"/>
</dbReference>
<dbReference type="PANTHER" id="PTHR11556">
    <property type="entry name" value="FRUCTOSE-1,6-BISPHOSPHATASE-RELATED"/>
    <property type="match status" value="1"/>
</dbReference>
<evidence type="ECO:0000256" key="3">
    <source>
        <dbReference type="ARBA" id="ARBA00022490"/>
    </source>
</evidence>
<dbReference type="GO" id="GO:0006094">
    <property type="term" value="P:gluconeogenesis"/>
    <property type="evidence" value="ECO:0007669"/>
    <property type="project" value="UniProtKB-UniRule"/>
</dbReference>
<feature type="domain" description="Fructose-1-6-bisphosphatase class 1 C-terminal" evidence="10">
    <location>
        <begin position="199"/>
        <end position="330"/>
    </location>
</feature>
<dbReference type="GO" id="GO:0030388">
    <property type="term" value="P:fructose 1,6-bisphosphate metabolic process"/>
    <property type="evidence" value="ECO:0007669"/>
    <property type="project" value="TreeGrafter"/>
</dbReference>
<sequence length="337" mass="35617">MTPNTLILKDDGAICAPTLASFLTNRADAYLKSTALARLLEVIADASAPLATRLAQGRLSGDPTATVGVNESGDKQKALDMGAHDHYLAVLQECDVARVLSEESDDVITLNADGQFDVAMDPIDGSGSIGIGAPLGALFCIFDANDSMLRSGRDILAAAYVSFGHSVDFGFSTGSGTHIATCDPVTGVFHVDSPDVKIAPATSTIAFNASNLRRWPQPLRDYIDALLAGREGPRGRDFNMRWIAAAVGDLHRILRKGGVFMYPADSRAGYEGGFLRLAYEAFPIAFLIEQAGGKATDGVTSILDRTPDSLHARVPLFFGAAEEIDTLAEALAPGTQT</sequence>
<evidence type="ECO:0000256" key="4">
    <source>
        <dbReference type="ARBA" id="ARBA00022801"/>
    </source>
</evidence>
<feature type="binding site" evidence="7">
    <location>
        <position position="208"/>
    </location>
    <ligand>
        <name>substrate</name>
    </ligand>
</feature>
<comment type="similarity">
    <text evidence="2 7 8">Belongs to the FBPase class 1 family.</text>
</comment>
<evidence type="ECO:0000313" key="11">
    <source>
        <dbReference type="EMBL" id="PRZ45294.1"/>
    </source>
</evidence>
<evidence type="ECO:0000313" key="12">
    <source>
        <dbReference type="Proteomes" id="UP000237718"/>
    </source>
</evidence>
<feature type="binding site" evidence="7">
    <location>
        <position position="102"/>
    </location>
    <ligand>
        <name>Mg(2+)</name>
        <dbReference type="ChEBI" id="CHEBI:18420"/>
        <label>1</label>
    </ligand>
</feature>
<evidence type="ECO:0000256" key="7">
    <source>
        <dbReference type="HAMAP-Rule" id="MF_01855"/>
    </source>
</evidence>
<gene>
    <name evidence="7" type="primary">fbp</name>
    <name evidence="11" type="ORF">CLV89_11639</name>
</gene>
<evidence type="ECO:0000259" key="10">
    <source>
        <dbReference type="Pfam" id="PF18913"/>
    </source>
</evidence>
<feature type="binding site" evidence="7">
    <location>
        <position position="123"/>
    </location>
    <ligand>
        <name>Mg(2+)</name>
        <dbReference type="ChEBI" id="CHEBI:18420"/>
        <label>1</label>
    </ligand>
</feature>
<dbReference type="PRINTS" id="PR00115">
    <property type="entry name" value="F16BPHPHTASE"/>
</dbReference>
<dbReference type="CDD" id="cd00354">
    <property type="entry name" value="FBPase"/>
    <property type="match status" value="1"/>
</dbReference>
<organism evidence="11 12">
    <name type="scientific">Tritonibacter scottomollicae</name>
    <name type="common">Epibacterium scottomollicae</name>
    <dbReference type="NCBI Taxonomy" id="483013"/>
    <lineage>
        <taxon>Bacteria</taxon>
        <taxon>Pseudomonadati</taxon>
        <taxon>Pseudomonadota</taxon>
        <taxon>Alphaproteobacteria</taxon>
        <taxon>Rhodobacterales</taxon>
        <taxon>Paracoccaceae</taxon>
        <taxon>Tritonibacter</taxon>
    </lineage>
</organism>
<dbReference type="PANTHER" id="PTHR11556:SF35">
    <property type="entry name" value="SEDOHEPTULOSE-1,7-BISPHOSPHATASE, CHLOROPLASTIC"/>
    <property type="match status" value="1"/>
</dbReference>
<evidence type="ECO:0000256" key="6">
    <source>
        <dbReference type="ARBA" id="ARBA00024331"/>
    </source>
</evidence>
<feature type="domain" description="Fructose-1-6-bisphosphatase class I N-terminal" evidence="9">
    <location>
        <begin position="18"/>
        <end position="190"/>
    </location>
</feature>
<keyword evidence="7" id="KW-0460">Magnesium</keyword>
<evidence type="ECO:0000256" key="2">
    <source>
        <dbReference type="ARBA" id="ARBA00010941"/>
    </source>
</evidence>
<dbReference type="AlphaFoldDB" id="A0A2T1A9T0"/>
<dbReference type="GO" id="GO:0006002">
    <property type="term" value="P:fructose 6-phosphate metabolic process"/>
    <property type="evidence" value="ECO:0007669"/>
    <property type="project" value="TreeGrafter"/>
</dbReference>
<evidence type="ECO:0000256" key="8">
    <source>
        <dbReference type="RuleBase" id="RU000508"/>
    </source>
</evidence>
<dbReference type="Pfam" id="PF00316">
    <property type="entry name" value="FBPase"/>
    <property type="match status" value="1"/>
</dbReference>
<evidence type="ECO:0000259" key="9">
    <source>
        <dbReference type="Pfam" id="PF00316"/>
    </source>
</evidence>
<feature type="binding site" evidence="7">
    <location>
        <position position="280"/>
    </location>
    <ligand>
        <name>Mg(2+)</name>
        <dbReference type="ChEBI" id="CHEBI:18420"/>
        <label>2</label>
    </ligand>
</feature>
<dbReference type="EC" id="3.1.3.11" evidence="7"/>
<reference evidence="11 12" key="1">
    <citation type="submission" date="2018-03" db="EMBL/GenBank/DDBJ databases">
        <title>Genomic Encyclopedia of Archaeal and Bacterial Type Strains, Phase II (KMG-II): from individual species to whole genera.</title>
        <authorList>
            <person name="Goeker M."/>
        </authorList>
    </citation>
    <scope>NUCLEOTIDE SEQUENCE [LARGE SCALE GENOMIC DNA]</scope>
    <source>
        <strain evidence="11 12">DSM 25328</strain>
    </source>
</reference>
<dbReference type="GO" id="GO:0005986">
    <property type="term" value="P:sucrose biosynthetic process"/>
    <property type="evidence" value="ECO:0007669"/>
    <property type="project" value="TreeGrafter"/>
</dbReference>
<dbReference type="SUPFAM" id="SSF56655">
    <property type="entry name" value="Carbohydrate phosphatase"/>
    <property type="match status" value="1"/>
</dbReference>
<dbReference type="Pfam" id="PF18913">
    <property type="entry name" value="FBPase_C"/>
    <property type="match status" value="1"/>
</dbReference>
<dbReference type="Gene3D" id="3.40.190.80">
    <property type="match status" value="1"/>
</dbReference>
<dbReference type="Proteomes" id="UP000237718">
    <property type="component" value="Unassembled WGS sequence"/>
</dbReference>
<evidence type="ECO:0000256" key="1">
    <source>
        <dbReference type="ARBA" id="ARBA00001273"/>
    </source>
</evidence>
<dbReference type="Gene3D" id="3.30.540.10">
    <property type="entry name" value="Fructose-1,6-Bisphosphatase, subunit A, domain 1"/>
    <property type="match status" value="1"/>
</dbReference>
<comment type="catalytic activity">
    <reaction evidence="1 7">
        <text>beta-D-fructose 1,6-bisphosphate + H2O = beta-D-fructose 6-phosphate + phosphate</text>
        <dbReference type="Rhea" id="RHEA:11064"/>
        <dbReference type="ChEBI" id="CHEBI:15377"/>
        <dbReference type="ChEBI" id="CHEBI:32966"/>
        <dbReference type="ChEBI" id="CHEBI:43474"/>
        <dbReference type="ChEBI" id="CHEBI:57634"/>
        <dbReference type="EC" id="3.1.3.11"/>
    </reaction>
</comment>
<comment type="subcellular location">
    <subcellularLocation>
        <location evidence="7">Cytoplasm</location>
    </subcellularLocation>
</comment>
<keyword evidence="5 7" id="KW-0119">Carbohydrate metabolism</keyword>
<feature type="binding site" evidence="7">
    <location>
        <position position="124"/>
    </location>
    <ligand>
        <name>Mg(2+)</name>
        <dbReference type="ChEBI" id="CHEBI:18420"/>
        <label>2</label>
    </ligand>
</feature>
<dbReference type="PIRSF" id="PIRSF500210">
    <property type="entry name" value="FBPtase"/>
    <property type="match status" value="1"/>
</dbReference>
<name>A0A2T1A9T0_TRISK</name>
<comment type="pathway">
    <text evidence="6">Carbohydrate biosynthesis.</text>
</comment>
<keyword evidence="4 7" id="KW-0378">Hydrolase</keyword>
<dbReference type="RefSeq" id="WP_106165142.1">
    <property type="nucleotide sequence ID" value="NZ_PVUF01000016.1"/>
</dbReference>
<comment type="cofactor">
    <cofactor evidence="7">
        <name>Mg(2+)</name>
        <dbReference type="ChEBI" id="CHEBI:18420"/>
    </cofactor>
    <text evidence="7">Binds 2 magnesium ions per subunit.</text>
</comment>